<dbReference type="GO" id="GO:0005829">
    <property type="term" value="C:cytosol"/>
    <property type="evidence" value="ECO:0007669"/>
    <property type="project" value="TreeGrafter"/>
</dbReference>
<sequence length="361" mass="39888">MKPLENDLFLKACRREPTERTPIWLMRQAGRYLPSYQALRQRYDFLTLCRTPELAAEVTLQPVEQLDVDAAILFSDILVVPEAMGLAVRIEDGLGPQIEHPVRTAADVARLAIPDPHEKLGYVLEAIRATLERLRGRVPLIGFAGAPWTLLAYMVEGSGTGDFRRARVFVREAPDVAHALLEKIAHAVARFLRAQIEAGVHAVQLFDTWAGLLDPDSFAEFALAGVRRVIQELKATGRVDVPILLFSRGTAAWTETLAETGADVLSLDWTCDLARARQQVGDRVALQGNLDPIALLASPDIVVREARRVLARFGPGSGHIFNLGHGVLPETPVENVRRLVDTVKRESPKYHVEDRKGSTLG</sequence>
<feature type="binding site" evidence="8">
    <location>
        <begin position="27"/>
        <end position="31"/>
    </location>
    <ligand>
        <name>substrate</name>
    </ligand>
</feature>
<keyword evidence="5 8" id="KW-0210">Decarboxylase</keyword>
<dbReference type="GO" id="GO:0004853">
    <property type="term" value="F:uroporphyrinogen decarboxylase activity"/>
    <property type="evidence" value="ECO:0007669"/>
    <property type="project" value="UniProtKB-UniRule"/>
</dbReference>
<gene>
    <name evidence="8" type="primary">hemE</name>
    <name evidence="13" type="ORF">HGMM_F03C01C10</name>
</gene>
<dbReference type="PANTHER" id="PTHR21091">
    <property type="entry name" value="METHYLTETRAHYDROFOLATE:HOMOCYSTEINE METHYLTRANSFERASE RELATED"/>
    <property type="match status" value="1"/>
</dbReference>
<feature type="domain" description="Uroporphyrinogen decarboxylase (URO-D)" evidence="11">
    <location>
        <begin position="22"/>
        <end position="31"/>
    </location>
</feature>
<evidence type="ECO:0000256" key="1">
    <source>
        <dbReference type="ARBA" id="ARBA00004804"/>
    </source>
</evidence>
<feature type="binding site" evidence="8">
    <location>
        <position position="325"/>
    </location>
    <ligand>
        <name>substrate</name>
    </ligand>
</feature>
<dbReference type="Gene3D" id="3.20.20.210">
    <property type="match status" value="1"/>
</dbReference>
<evidence type="ECO:0000259" key="12">
    <source>
        <dbReference type="PROSITE" id="PS00907"/>
    </source>
</evidence>
<evidence type="ECO:0000256" key="6">
    <source>
        <dbReference type="ARBA" id="ARBA00023239"/>
    </source>
</evidence>
<keyword evidence="4 8" id="KW-0963">Cytoplasm</keyword>
<name>H5S9D3_9BACT</name>
<keyword evidence="7 8" id="KW-0627">Porphyrin biosynthesis</keyword>
<dbReference type="Pfam" id="PF01208">
    <property type="entry name" value="URO-D"/>
    <property type="match status" value="1"/>
</dbReference>
<dbReference type="FunFam" id="3.20.20.210:FF:000007">
    <property type="entry name" value="Uroporphyrinogen decarboxylase"/>
    <property type="match status" value="1"/>
</dbReference>
<comment type="subunit">
    <text evidence="8">Homodimer.</text>
</comment>
<dbReference type="AlphaFoldDB" id="H5S9D3"/>
<protein>
    <recommendedName>
        <fullName evidence="3 8">Uroporphyrinogen decarboxylase</fullName>
        <shortName evidence="8">UPD</shortName>
        <shortName evidence="8">URO-D</shortName>
        <ecNumber evidence="3 8">4.1.1.37</ecNumber>
    </recommendedName>
</protein>
<evidence type="ECO:0000256" key="4">
    <source>
        <dbReference type="ARBA" id="ARBA00022490"/>
    </source>
</evidence>
<reference evidence="13" key="2">
    <citation type="journal article" date="2012" name="PLoS ONE">
        <title>A Deeply Branching Thermophilic Bacterium with an Ancient Acetyl-CoA Pathway Dominates a Subsurface Ecosystem.</title>
        <authorList>
            <person name="Takami H."/>
            <person name="Noguchi H."/>
            <person name="Takaki Y."/>
            <person name="Uchiyama I."/>
            <person name="Toyoda A."/>
            <person name="Nishi S."/>
            <person name="Chee G.-J."/>
            <person name="Arai W."/>
            <person name="Nunoura T."/>
            <person name="Itoh T."/>
            <person name="Hattori M."/>
            <person name="Takai K."/>
        </authorList>
    </citation>
    <scope>NUCLEOTIDE SEQUENCE</scope>
</reference>
<evidence type="ECO:0000256" key="7">
    <source>
        <dbReference type="ARBA" id="ARBA00023244"/>
    </source>
</evidence>
<evidence type="ECO:0000256" key="5">
    <source>
        <dbReference type="ARBA" id="ARBA00022793"/>
    </source>
</evidence>
<feature type="binding site" evidence="8">
    <location>
        <position position="208"/>
    </location>
    <ligand>
        <name>substrate</name>
    </ligand>
</feature>
<feature type="domain" description="Uroporphyrinogen decarboxylase (URO-D)" evidence="12">
    <location>
        <begin position="141"/>
        <end position="157"/>
    </location>
</feature>
<accession>H5S9D3</accession>
<dbReference type="EMBL" id="AP011639">
    <property type="protein sequence ID" value="BAL52769.1"/>
    <property type="molecule type" value="Genomic_DNA"/>
</dbReference>
<evidence type="ECO:0000256" key="9">
    <source>
        <dbReference type="RuleBase" id="RU000554"/>
    </source>
</evidence>
<dbReference type="PROSITE" id="PS00907">
    <property type="entry name" value="UROD_2"/>
    <property type="match status" value="1"/>
</dbReference>
<dbReference type="SUPFAM" id="SSF51726">
    <property type="entry name" value="UROD/MetE-like"/>
    <property type="match status" value="1"/>
</dbReference>
<dbReference type="CDD" id="cd00717">
    <property type="entry name" value="URO-D"/>
    <property type="match status" value="1"/>
</dbReference>
<reference evidence="13" key="1">
    <citation type="journal article" date="2005" name="Environ. Microbiol.">
        <title>Genetic and functional properties of uncultivated thermophilic crenarchaeotes from a subsurface gold mine as revealed by analysis of genome fragments.</title>
        <authorList>
            <person name="Nunoura T."/>
            <person name="Hirayama H."/>
            <person name="Takami H."/>
            <person name="Oida H."/>
            <person name="Nishi S."/>
            <person name="Shimamura S."/>
            <person name="Suzuki Y."/>
            <person name="Inagaki F."/>
            <person name="Takai K."/>
            <person name="Nealson K.H."/>
            <person name="Horikoshi K."/>
        </authorList>
    </citation>
    <scope>NUCLEOTIDE SEQUENCE</scope>
</reference>
<comment type="similarity">
    <text evidence="2 8 10">Belongs to the uroporphyrinogen decarboxylase family.</text>
</comment>
<comment type="catalytic activity">
    <reaction evidence="8 9">
        <text>uroporphyrinogen III + 4 H(+) = coproporphyrinogen III + 4 CO2</text>
        <dbReference type="Rhea" id="RHEA:19865"/>
        <dbReference type="ChEBI" id="CHEBI:15378"/>
        <dbReference type="ChEBI" id="CHEBI:16526"/>
        <dbReference type="ChEBI" id="CHEBI:57308"/>
        <dbReference type="ChEBI" id="CHEBI:57309"/>
        <dbReference type="EC" id="4.1.1.37"/>
    </reaction>
</comment>
<dbReference type="PANTHER" id="PTHR21091:SF169">
    <property type="entry name" value="UROPORPHYRINOGEN DECARBOXYLASE"/>
    <property type="match status" value="1"/>
</dbReference>
<evidence type="ECO:0000313" key="13">
    <source>
        <dbReference type="EMBL" id="BAL52769.1"/>
    </source>
</evidence>
<dbReference type="GO" id="GO:0006782">
    <property type="term" value="P:protoporphyrinogen IX biosynthetic process"/>
    <property type="evidence" value="ECO:0007669"/>
    <property type="project" value="UniProtKB-UniRule"/>
</dbReference>
<proteinExistence type="inferred from homology"/>
<dbReference type="UniPathway" id="UPA00251">
    <property type="reaction ID" value="UER00321"/>
</dbReference>
<comment type="pathway">
    <text evidence="1 8 9">Porphyrin-containing compound metabolism; protoporphyrin-IX biosynthesis; coproporphyrinogen-III from 5-aminolevulinate: step 4/4.</text>
</comment>
<evidence type="ECO:0000256" key="8">
    <source>
        <dbReference type="HAMAP-Rule" id="MF_00218"/>
    </source>
</evidence>
<evidence type="ECO:0000256" key="3">
    <source>
        <dbReference type="ARBA" id="ARBA00012288"/>
    </source>
</evidence>
<dbReference type="InterPro" id="IPR038071">
    <property type="entry name" value="UROD/MetE-like_sf"/>
</dbReference>
<dbReference type="PROSITE" id="PS00906">
    <property type="entry name" value="UROD_1"/>
    <property type="match status" value="1"/>
</dbReference>
<dbReference type="EC" id="4.1.1.37" evidence="3 8"/>
<evidence type="ECO:0000256" key="2">
    <source>
        <dbReference type="ARBA" id="ARBA00009935"/>
    </source>
</evidence>
<dbReference type="InterPro" id="IPR000257">
    <property type="entry name" value="Uroporphyrinogen_deCOase"/>
</dbReference>
<evidence type="ECO:0000259" key="11">
    <source>
        <dbReference type="PROSITE" id="PS00906"/>
    </source>
</evidence>
<dbReference type="InterPro" id="IPR006361">
    <property type="entry name" value="Uroporphyrinogen_deCO2ase_HemE"/>
</dbReference>
<keyword evidence="6 8" id="KW-0456">Lyase</keyword>
<comment type="subcellular location">
    <subcellularLocation>
        <location evidence="8">Cytoplasm</location>
    </subcellularLocation>
</comment>
<comment type="caution">
    <text evidence="8">Lacks conserved residue(s) required for the propagation of feature annotation.</text>
</comment>
<feature type="site" description="Transition state stabilizer" evidence="8">
    <location>
        <position position="76"/>
    </location>
</feature>
<organism evidence="13">
    <name type="scientific">uncultured Acidobacteriota bacterium</name>
    <dbReference type="NCBI Taxonomy" id="171953"/>
    <lineage>
        <taxon>Bacteria</taxon>
        <taxon>Pseudomonadati</taxon>
        <taxon>Acidobacteriota</taxon>
        <taxon>environmental samples</taxon>
    </lineage>
</organism>
<feature type="binding site" evidence="8">
    <location>
        <position position="76"/>
    </location>
    <ligand>
        <name>substrate</name>
    </ligand>
</feature>
<comment type="function">
    <text evidence="8">Catalyzes the decarboxylation of four acetate groups of uroporphyrinogen-III to yield coproporphyrinogen-III.</text>
</comment>
<evidence type="ECO:0000256" key="10">
    <source>
        <dbReference type="RuleBase" id="RU004169"/>
    </source>
</evidence>
<dbReference type="HAMAP" id="MF_00218">
    <property type="entry name" value="URO_D"/>
    <property type="match status" value="1"/>
</dbReference>
<dbReference type="NCBIfam" id="TIGR01464">
    <property type="entry name" value="hemE"/>
    <property type="match status" value="1"/>
</dbReference>
<feature type="binding site" evidence="8">
    <location>
        <position position="153"/>
    </location>
    <ligand>
        <name>substrate</name>
    </ligand>
</feature>